<dbReference type="RefSeq" id="XP_016478799.2">
    <property type="nucleotide sequence ID" value="XM_016623313.2"/>
</dbReference>
<evidence type="ECO:0000313" key="1">
    <source>
        <dbReference type="Proteomes" id="UP000790787"/>
    </source>
</evidence>
<accession>A0A1S4AQ39</accession>
<dbReference type="RefSeq" id="XP_016478799.1">
    <property type="nucleotide sequence ID" value="XM_016623313.1"/>
</dbReference>
<dbReference type="GeneID" id="107800158"/>
<proteinExistence type="predicted"/>
<sequence>MTDSLATNEIKDFNDFLQASGMTELRAIGRRYTWSNGQICSTIDRALVNAEWLLTVTVTEVIVLNPEISYHTPLSIQLKDDVKGSSKPFRFLNCLAEHKDFLNVVANTWCRTTEKNHIADISLKSRQAQNRIKSLIDSNGDILQQPENIVEEVTSFYKKLLDSAADQLPAINPEIMKRGNVLNRQQQQQLQLITHVTHDEVYQALMSIDFL</sequence>
<reference evidence="2" key="2">
    <citation type="submission" date="2025-08" db="UniProtKB">
        <authorList>
            <consortium name="RefSeq"/>
        </authorList>
    </citation>
    <scope>IDENTIFICATION</scope>
    <source>
        <tissue evidence="2">Leaf</tissue>
    </source>
</reference>
<organism evidence="1 2">
    <name type="scientific">Nicotiana tabacum</name>
    <name type="common">Common tobacco</name>
    <dbReference type="NCBI Taxonomy" id="4097"/>
    <lineage>
        <taxon>Eukaryota</taxon>
        <taxon>Viridiplantae</taxon>
        <taxon>Streptophyta</taxon>
        <taxon>Embryophyta</taxon>
        <taxon>Tracheophyta</taxon>
        <taxon>Spermatophyta</taxon>
        <taxon>Magnoliopsida</taxon>
        <taxon>eudicotyledons</taxon>
        <taxon>Gunneridae</taxon>
        <taxon>Pentapetalae</taxon>
        <taxon>asterids</taxon>
        <taxon>lamiids</taxon>
        <taxon>Solanales</taxon>
        <taxon>Solanaceae</taxon>
        <taxon>Nicotianoideae</taxon>
        <taxon>Nicotianeae</taxon>
        <taxon>Nicotiana</taxon>
    </lineage>
</organism>
<dbReference type="SUPFAM" id="SSF56219">
    <property type="entry name" value="DNase I-like"/>
    <property type="match status" value="1"/>
</dbReference>
<gene>
    <name evidence="2" type="primary">LOC107800158</name>
</gene>
<dbReference type="PaxDb" id="4097-A0A1S4AQ39"/>
<dbReference type="KEGG" id="nta:107800158"/>
<dbReference type="PANTHER" id="PTHR33710:SF78">
    <property type="entry name" value="ENDONUCLEASE_EXONUCLEASE_PHOSPHATASE DOMAIN-CONTAINING PROTEIN"/>
    <property type="match status" value="1"/>
</dbReference>
<reference evidence="1" key="1">
    <citation type="journal article" date="2014" name="Nat. Commun.">
        <title>The tobacco genome sequence and its comparison with those of tomato and potato.</title>
        <authorList>
            <person name="Sierro N."/>
            <person name="Battey J.N."/>
            <person name="Ouadi S."/>
            <person name="Bakaher N."/>
            <person name="Bovet L."/>
            <person name="Willig A."/>
            <person name="Goepfert S."/>
            <person name="Peitsch M.C."/>
            <person name="Ivanov N.V."/>
        </authorList>
    </citation>
    <scope>NUCLEOTIDE SEQUENCE [LARGE SCALE GENOMIC DNA]</scope>
</reference>
<dbReference type="InterPro" id="IPR036691">
    <property type="entry name" value="Endo/exonu/phosph_ase_sf"/>
</dbReference>
<dbReference type="AlphaFoldDB" id="A0A1S4AQ39"/>
<dbReference type="PANTHER" id="PTHR33710">
    <property type="entry name" value="BNAC02G09200D PROTEIN"/>
    <property type="match status" value="1"/>
</dbReference>
<keyword evidence="1" id="KW-1185">Reference proteome</keyword>
<dbReference type="Gene3D" id="3.60.10.10">
    <property type="entry name" value="Endonuclease/exonuclease/phosphatase"/>
    <property type="match status" value="1"/>
</dbReference>
<dbReference type="Proteomes" id="UP000790787">
    <property type="component" value="Chromosome 16"/>
</dbReference>
<name>A0A1S4AQ39_TOBAC</name>
<protein>
    <submittedName>
        <fullName evidence="2">Uncharacterized protein LOC107800158</fullName>
    </submittedName>
</protein>
<evidence type="ECO:0000313" key="2">
    <source>
        <dbReference type="RefSeq" id="XP_016478799.2"/>
    </source>
</evidence>
<dbReference type="OrthoDB" id="1881450at2759"/>